<dbReference type="InterPro" id="IPR023393">
    <property type="entry name" value="START-like_dom_sf"/>
</dbReference>
<organism evidence="3 4">
    <name type="scientific">Kribbella caucasensis</name>
    <dbReference type="NCBI Taxonomy" id="2512215"/>
    <lineage>
        <taxon>Bacteria</taxon>
        <taxon>Bacillati</taxon>
        <taxon>Actinomycetota</taxon>
        <taxon>Actinomycetes</taxon>
        <taxon>Propionibacteriales</taxon>
        <taxon>Kribbellaceae</taxon>
        <taxon>Kribbella</taxon>
    </lineage>
</organism>
<keyword evidence="4" id="KW-1185">Reference proteome</keyword>
<dbReference type="EMBL" id="SNWQ01000006">
    <property type="protein sequence ID" value="TDO49186.1"/>
    <property type="molecule type" value="Genomic_DNA"/>
</dbReference>
<protein>
    <submittedName>
        <fullName evidence="3">Uncharacterized protein YndB with AHSA1/START domain</fullName>
    </submittedName>
</protein>
<sequence>MNDTTTPGTTINAPAGTPFLEVIRDFDATPAQLFRVSTDPELVTQWLGPRDLDVELLEYDVRPGGRYRYIHRDESGEYAFRGVFHSVEQDRMVIQTFEWEGAPGEVSLDKWTYTEVDGKVRLHMQSVFGSVETRDAMVEYGMESGIRDSMDRLAELLVKEG</sequence>
<dbReference type="Proteomes" id="UP000295388">
    <property type="component" value="Unassembled WGS sequence"/>
</dbReference>
<dbReference type="Gene3D" id="3.30.530.20">
    <property type="match status" value="1"/>
</dbReference>
<feature type="domain" description="Activator of Hsp90 ATPase homologue 1/2-like C-terminal" evidence="2">
    <location>
        <begin position="27"/>
        <end position="157"/>
    </location>
</feature>
<dbReference type="Pfam" id="PF08327">
    <property type="entry name" value="AHSA1"/>
    <property type="match status" value="1"/>
</dbReference>
<evidence type="ECO:0000256" key="1">
    <source>
        <dbReference type="ARBA" id="ARBA00006817"/>
    </source>
</evidence>
<dbReference type="RefSeq" id="WP_133800572.1">
    <property type="nucleotide sequence ID" value="NZ_SNWQ01000006.1"/>
</dbReference>
<dbReference type="SUPFAM" id="SSF55961">
    <property type="entry name" value="Bet v1-like"/>
    <property type="match status" value="1"/>
</dbReference>
<accession>A0A4R6KG07</accession>
<evidence type="ECO:0000313" key="3">
    <source>
        <dbReference type="EMBL" id="TDO49186.1"/>
    </source>
</evidence>
<gene>
    <name evidence="3" type="ORF">EV643_106155</name>
</gene>
<dbReference type="AlphaFoldDB" id="A0A4R6KG07"/>
<proteinExistence type="inferred from homology"/>
<comment type="similarity">
    <text evidence="1">Belongs to the AHA1 family.</text>
</comment>
<evidence type="ECO:0000313" key="4">
    <source>
        <dbReference type="Proteomes" id="UP000295388"/>
    </source>
</evidence>
<name>A0A4R6KG07_9ACTN</name>
<evidence type="ECO:0000259" key="2">
    <source>
        <dbReference type="Pfam" id="PF08327"/>
    </source>
</evidence>
<comment type="caution">
    <text evidence="3">The sequence shown here is derived from an EMBL/GenBank/DDBJ whole genome shotgun (WGS) entry which is preliminary data.</text>
</comment>
<dbReference type="OrthoDB" id="5185819at2"/>
<dbReference type="InterPro" id="IPR013538">
    <property type="entry name" value="ASHA1/2-like_C"/>
</dbReference>
<dbReference type="CDD" id="cd07826">
    <property type="entry name" value="SRPBCC_CalC_Aha1-like_9"/>
    <property type="match status" value="1"/>
</dbReference>
<reference evidence="3 4" key="1">
    <citation type="submission" date="2019-03" db="EMBL/GenBank/DDBJ databases">
        <title>Genomic Encyclopedia of Type Strains, Phase III (KMG-III): the genomes of soil and plant-associated and newly described type strains.</title>
        <authorList>
            <person name="Whitman W."/>
        </authorList>
    </citation>
    <scope>NUCLEOTIDE SEQUENCE [LARGE SCALE GENOMIC DNA]</scope>
    <source>
        <strain evidence="3 4">VKM Ac-2527</strain>
    </source>
</reference>